<keyword evidence="3" id="KW-1185">Reference proteome</keyword>
<dbReference type="GO" id="GO:0008703">
    <property type="term" value="F:5-amino-6-(5-phosphoribosylamino)uracil reductase activity"/>
    <property type="evidence" value="ECO:0007669"/>
    <property type="project" value="InterPro"/>
</dbReference>
<gene>
    <name evidence="2" type="ORF">SAMN04488101_10933</name>
</gene>
<dbReference type="Proteomes" id="UP000192678">
    <property type="component" value="Unassembled WGS sequence"/>
</dbReference>
<protein>
    <submittedName>
        <fullName evidence="2">Dihydrofolate reductase</fullName>
    </submittedName>
</protein>
<dbReference type="EMBL" id="FWYB01000009">
    <property type="protein sequence ID" value="SMD03052.1"/>
    <property type="molecule type" value="Genomic_DNA"/>
</dbReference>
<dbReference type="SUPFAM" id="SSF53597">
    <property type="entry name" value="Dihydrofolate reductase-like"/>
    <property type="match status" value="1"/>
</dbReference>
<evidence type="ECO:0000313" key="2">
    <source>
        <dbReference type="EMBL" id="SMD03052.1"/>
    </source>
</evidence>
<organism evidence="2 3">
    <name type="scientific">Pedobacter nyackensis</name>
    <dbReference type="NCBI Taxonomy" id="475255"/>
    <lineage>
        <taxon>Bacteria</taxon>
        <taxon>Pseudomonadati</taxon>
        <taxon>Bacteroidota</taxon>
        <taxon>Sphingobacteriia</taxon>
        <taxon>Sphingobacteriales</taxon>
        <taxon>Sphingobacteriaceae</taxon>
        <taxon>Pedobacter</taxon>
    </lineage>
</organism>
<dbReference type="PANTHER" id="PTHR38011">
    <property type="entry name" value="DIHYDROFOLATE REDUCTASE FAMILY PROTEIN (AFU_ORTHOLOGUE AFUA_8G06820)"/>
    <property type="match status" value="1"/>
</dbReference>
<dbReference type="AlphaFoldDB" id="A0A1W2E0Y7"/>
<evidence type="ECO:0000313" key="3">
    <source>
        <dbReference type="Proteomes" id="UP000192678"/>
    </source>
</evidence>
<feature type="domain" description="Bacterial bifunctional deaminase-reductase C-terminal" evidence="1">
    <location>
        <begin position="13"/>
        <end position="185"/>
    </location>
</feature>
<reference evidence="2 3" key="1">
    <citation type="submission" date="2017-04" db="EMBL/GenBank/DDBJ databases">
        <authorList>
            <person name="Afonso C.L."/>
            <person name="Miller P.J."/>
            <person name="Scott M.A."/>
            <person name="Spackman E."/>
            <person name="Goraichik I."/>
            <person name="Dimitrov K.M."/>
            <person name="Suarez D.L."/>
            <person name="Swayne D.E."/>
        </authorList>
    </citation>
    <scope>NUCLEOTIDE SEQUENCE [LARGE SCALE GENOMIC DNA]</scope>
    <source>
        <strain evidence="2 3">DSM 19625</strain>
    </source>
</reference>
<dbReference type="Gene3D" id="3.40.430.10">
    <property type="entry name" value="Dihydrofolate Reductase, subunit A"/>
    <property type="match status" value="1"/>
</dbReference>
<dbReference type="InterPro" id="IPR050765">
    <property type="entry name" value="Riboflavin_Biosynth_HTPR"/>
</dbReference>
<evidence type="ECO:0000259" key="1">
    <source>
        <dbReference type="Pfam" id="PF01872"/>
    </source>
</evidence>
<proteinExistence type="predicted"/>
<sequence length="194" mass="21926">MLFNWNKKQHEMRKLILALAVSLDGFIEGPNREVDWITFDEETASELNNFAKEIDTVLYGRLSYQLFGNHYPADDAVDFEKEFYGKINKMQKYVFSNTIKEFEGNPTVISSDISKVILDLKKQNGKDIWLFGGSGLISSLLNLNLVDEIRMGVHPVVLGAGNPLFKTISKRIKLKLLKATTGKSGAVGLYYKVE</sequence>
<dbReference type="STRING" id="475255.SAMN04488101_10933"/>
<name>A0A1W2E0Y7_9SPHI</name>
<dbReference type="PANTHER" id="PTHR38011:SF11">
    <property type="entry name" value="2,5-DIAMINO-6-RIBOSYLAMINO-4(3H)-PYRIMIDINONE 5'-PHOSPHATE REDUCTASE"/>
    <property type="match status" value="1"/>
</dbReference>
<dbReference type="GO" id="GO:0009231">
    <property type="term" value="P:riboflavin biosynthetic process"/>
    <property type="evidence" value="ECO:0007669"/>
    <property type="project" value="InterPro"/>
</dbReference>
<dbReference type="InterPro" id="IPR024072">
    <property type="entry name" value="DHFR-like_dom_sf"/>
</dbReference>
<accession>A0A1W2E0Y7</accession>
<dbReference type="InterPro" id="IPR002734">
    <property type="entry name" value="RibDG_C"/>
</dbReference>
<dbReference type="Pfam" id="PF01872">
    <property type="entry name" value="RibD_C"/>
    <property type="match status" value="1"/>
</dbReference>